<evidence type="ECO:0000313" key="1">
    <source>
        <dbReference type="EMBL" id="MBC1780519.1"/>
    </source>
</evidence>
<dbReference type="AlphaFoldDB" id="A0A7X0XTZ2"/>
<dbReference type="Proteomes" id="UP000547643">
    <property type="component" value="Unassembled WGS sequence"/>
</dbReference>
<organism evidence="1 2">
    <name type="scientific">Listeria booriae</name>
    <dbReference type="NCBI Taxonomy" id="1552123"/>
    <lineage>
        <taxon>Bacteria</taxon>
        <taxon>Bacillati</taxon>
        <taxon>Bacillota</taxon>
        <taxon>Bacilli</taxon>
        <taxon>Bacillales</taxon>
        <taxon>Listeriaceae</taxon>
        <taxon>Listeria</taxon>
    </lineage>
</organism>
<reference evidence="1 2" key="1">
    <citation type="submission" date="2020-03" db="EMBL/GenBank/DDBJ databases">
        <title>Soil Listeria distribution.</title>
        <authorList>
            <person name="Liao J."/>
            <person name="Wiedmann M."/>
        </authorList>
    </citation>
    <scope>NUCLEOTIDE SEQUENCE [LARGE SCALE GENOMIC DNA]</scope>
    <source>
        <strain evidence="1 2">FSL L7-1017</strain>
    </source>
</reference>
<name>A0A7X0XTZ2_9LIST</name>
<dbReference type="EMBL" id="JAARUV010000010">
    <property type="protein sequence ID" value="MBC1780519.1"/>
    <property type="molecule type" value="Genomic_DNA"/>
</dbReference>
<comment type="caution">
    <text evidence="1">The sequence shown here is derived from an EMBL/GenBank/DDBJ whole genome shotgun (WGS) entry which is preliminary data.</text>
</comment>
<evidence type="ECO:0000313" key="2">
    <source>
        <dbReference type="Proteomes" id="UP000547643"/>
    </source>
</evidence>
<accession>A0A7X0XTZ2</accession>
<gene>
    <name evidence="1" type="ORF">HCA46_16975</name>
</gene>
<sequence>MNELEEKQYFIVTGKSKDDIHFRQTLDLAHEIFGEAVTNPVINNKTNEVTFLIALHEVLINEGELFMECGPYLDNCDHFQLFVNFFDIEDVFIHEKVDVYDIRIMPNKIWASRMEGFGDESHITEKVAQNGGVIDCISVGDLIYFGIDTPPSWYVVISKEMYRNKTKITKYNVCRIKEYTLDASEWFDTLEDLLKVYAPYIKQHLSQDLSV</sequence>
<proteinExistence type="predicted"/>
<protein>
    <submittedName>
        <fullName evidence="1">Uncharacterized protein</fullName>
    </submittedName>
</protein>
<dbReference type="RefSeq" id="WP_185495748.1">
    <property type="nucleotide sequence ID" value="NZ_JAARUV010000010.1"/>
</dbReference>